<organism evidence="1 2">
    <name type="scientific">Naganishia friedmannii</name>
    <dbReference type="NCBI Taxonomy" id="89922"/>
    <lineage>
        <taxon>Eukaryota</taxon>
        <taxon>Fungi</taxon>
        <taxon>Dikarya</taxon>
        <taxon>Basidiomycota</taxon>
        <taxon>Agaricomycotina</taxon>
        <taxon>Tremellomycetes</taxon>
        <taxon>Filobasidiales</taxon>
        <taxon>Filobasidiaceae</taxon>
        <taxon>Naganishia</taxon>
    </lineage>
</organism>
<dbReference type="EMBL" id="JASBWT010000027">
    <property type="protein sequence ID" value="KAJ9094040.1"/>
    <property type="molecule type" value="Genomic_DNA"/>
</dbReference>
<reference evidence="1" key="1">
    <citation type="submission" date="2023-04" db="EMBL/GenBank/DDBJ databases">
        <title>Draft Genome sequencing of Naganishia species isolated from polar environments using Oxford Nanopore Technology.</title>
        <authorList>
            <person name="Leo P."/>
            <person name="Venkateswaran K."/>
        </authorList>
    </citation>
    <scope>NUCLEOTIDE SEQUENCE</scope>
    <source>
        <strain evidence="1">MNA-CCFEE 5423</strain>
    </source>
</reference>
<evidence type="ECO:0000313" key="1">
    <source>
        <dbReference type="EMBL" id="KAJ9094040.1"/>
    </source>
</evidence>
<accession>A0ACC2V4P7</accession>
<protein>
    <submittedName>
        <fullName evidence="1">Uncharacterized protein</fullName>
    </submittedName>
</protein>
<comment type="caution">
    <text evidence="1">The sequence shown here is derived from an EMBL/GenBank/DDBJ whole genome shotgun (WGS) entry which is preliminary data.</text>
</comment>
<evidence type="ECO:0000313" key="2">
    <source>
        <dbReference type="Proteomes" id="UP001227268"/>
    </source>
</evidence>
<name>A0ACC2V4P7_9TREE</name>
<gene>
    <name evidence="1" type="ORF">QFC21_006141</name>
</gene>
<dbReference type="Proteomes" id="UP001227268">
    <property type="component" value="Unassembled WGS sequence"/>
</dbReference>
<proteinExistence type="predicted"/>
<keyword evidence="2" id="KW-1185">Reference proteome</keyword>
<sequence>MGGSSIRNSVHRRNHKERAQPAARKRLGLLEKHKDYVQRARDYKSKKNRLRNLREKIGLRNKDEFYWGMVNGKTKAGIHLQSRGNEALPMDVVRLLKTQDAGYLRTQIAADESKITAIKEQLHSLADLIPASEDNLDDSGSDSDSEAGWDDLDPEDDDDDGMDSEEEDDDFEQLLATGVIPPPKVTTAQGKGKGKDVEAGASKGHIIFTDVKDERKHVGSPNGRFLYRLLKLVDGWVVLSYNRTPTATTSSLKPSTKQQAPTTEDFGWKDPSKKGKKAAAYAAYQPSEEAIARFEKRQAEREKALVKLAKAHRKRLVTELTSRVERVAKLRGVERQMAVQRNMMNSKGGKMVKQQGGRVVHEEDDEDPDAGVKLRVEWTPKIVKWKAERKR</sequence>